<name>A0AAV9HVF4_9PEZI</name>
<accession>A0AAV9HVF4</accession>
<proteinExistence type="predicted"/>
<organism evidence="1 2">
    <name type="scientific">Cladorrhinum samala</name>
    <dbReference type="NCBI Taxonomy" id="585594"/>
    <lineage>
        <taxon>Eukaryota</taxon>
        <taxon>Fungi</taxon>
        <taxon>Dikarya</taxon>
        <taxon>Ascomycota</taxon>
        <taxon>Pezizomycotina</taxon>
        <taxon>Sordariomycetes</taxon>
        <taxon>Sordariomycetidae</taxon>
        <taxon>Sordariales</taxon>
        <taxon>Podosporaceae</taxon>
        <taxon>Cladorrhinum</taxon>
    </lineage>
</organism>
<sequence>MCKPTHKHFICVCPHRNHPTCSHHVYVRNHAEYIAMDEPNLTVEGGWYLRLPSSGQSCRAWQPYAEEWEHCIYYKLKHRDERTGEVIPGQELCCSENKQWGVRPIIKHETGVCTGCAGCEEAARTAAEEKKATEEERRKCRKSAFLKLK</sequence>
<evidence type="ECO:0000313" key="1">
    <source>
        <dbReference type="EMBL" id="KAK4464054.1"/>
    </source>
</evidence>
<gene>
    <name evidence="1" type="ORF">QBC42DRAFT_284805</name>
</gene>
<dbReference type="AlphaFoldDB" id="A0AAV9HVF4"/>
<dbReference type="Proteomes" id="UP001321749">
    <property type="component" value="Unassembled WGS sequence"/>
</dbReference>
<reference evidence="1" key="1">
    <citation type="journal article" date="2023" name="Mol. Phylogenet. Evol.">
        <title>Genome-scale phylogeny and comparative genomics of the fungal order Sordariales.</title>
        <authorList>
            <person name="Hensen N."/>
            <person name="Bonometti L."/>
            <person name="Westerberg I."/>
            <person name="Brannstrom I.O."/>
            <person name="Guillou S."/>
            <person name="Cros-Aarteil S."/>
            <person name="Calhoun S."/>
            <person name="Haridas S."/>
            <person name="Kuo A."/>
            <person name="Mondo S."/>
            <person name="Pangilinan J."/>
            <person name="Riley R."/>
            <person name="LaButti K."/>
            <person name="Andreopoulos B."/>
            <person name="Lipzen A."/>
            <person name="Chen C."/>
            <person name="Yan M."/>
            <person name="Daum C."/>
            <person name="Ng V."/>
            <person name="Clum A."/>
            <person name="Steindorff A."/>
            <person name="Ohm R.A."/>
            <person name="Martin F."/>
            <person name="Silar P."/>
            <person name="Natvig D.O."/>
            <person name="Lalanne C."/>
            <person name="Gautier V."/>
            <person name="Ament-Velasquez S.L."/>
            <person name="Kruys A."/>
            <person name="Hutchinson M.I."/>
            <person name="Powell A.J."/>
            <person name="Barry K."/>
            <person name="Miller A.N."/>
            <person name="Grigoriev I.V."/>
            <person name="Debuchy R."/>
            <person name="Gladieux P."/>
            <person name="Hiltunen Thoren M."/>
            <person name="Johannesson H."/>
        </authorList>
    </citation>
    <scope>NUCLEOTIDE SEQUENCE</scope>
    <source>
        <strain evidence="1">PSN324</strain>
    </source>
</reference>
<evidence type="ECO:0000313" key="2">
    <source>
        <dbReference type="Proteomes" id="UP001321749"/>
    </source>
</evidence>
<dbReference type="EMBL" id="MU864952">
    <property type="protein sequence ID" value="KAK4464054.1"/>
    <property type="molecule type" value="Genomic_DNA"/>
</dbReference>
<reference evidence="1" key="2">
    <citation type="submission" date="2023-06" db="EMBL/GenBank/DDBJ databases">
        <authorList>
            <consortium name="Lawrence Berkeley National Laboratory"/>
            <person name="Mondo S.J."/>
            <person name="Hensen N."/>
            <person name="Bonometti L."/>
            <person name="Westerberg I."/>
            <person name="Brannstrom I.O."/>
            <person name="Guillou S."/>
            <person name="Cros-Aarteil S."/>
            <person name="Calhoun S."/>
            <person name="Haridas S."/>
            <person name="Kuo A."/>
            <person name="Pangilinan J."/>
            <person name="Riley R."/>
            <person name="Labutti K."/>
            <person name="Andreopoulos B."/>
            <person name="Lipzen A."/>
            <person name="Chen C."/>
            <person name="Yanf M."/>
            <person name="Daum C."/>
            <person name="Ng V."/>
            <person name="Clum A."/>
            <person name="Steindorff A."/>
            <person name="Ohm R."/>
            <person name="Martin F."/>
            <person name="Silar P."/>
            <person name="Natvig D."/>
            <person name="Lalanne C."/>
            <person name="Gautier V."/>
            <person name="Ament-Velasquez S.L."/>
            <person name="Kruys A."/>
            <person name="Hutchinson M.I."/>
            <person name="Powell A.J."/>
            <person name="Barry K."/>
            <person name="Miller A.N."/>
            <person name="Grigoriev I.V."/>
            <person name="Debuchy R."/>
            <person name="Gladieux P."/>
            <person name="Thoren M.H."/>
            <person name="Johannesson H."/>
        </authorList>
    </citation>
    <scope>NUCLEOTIDE SEQUENCE</scope>
    <source>
        <strain evidence="1">PSN324</strain>
    </source>
</reference>
<protein>
    <submittedName>
        <fullName evidence="1">Uncharacterized protein</fullName>
    </submittedName>
</protein>
<keyword evidence="2" id="KW-1185">Reference proteome</keyword>
<comment type="caution">
    <text evidence="1">The sequence shown here is derived from an EMBL/GenBank/DDBJ whole genome shotgun (WGS) entry which is preliminary data.</text>
</comment>